<dbReference type="AlphaFoldDB" id="A0A0F9AJS4"/>
<feature type="non-terminal residue" evidence="1">
    <location>
        <position position="92"/>
    </location>
</feature>
<comment type="caution">
    <text evidence="1">The sequence shown here is derived from an EMBL/GenBank/DDBJ whole genome shotgun (WGS) entry which is preliminary data.</text>
</comment>
<organism evidence="1">
    <name type="scientific">marine sediment metagenome</name>
    <dbReference type="NCBI Taxonomy" id="412755"/>
    <lineage>
        <taxon>unclassified sequences</taxon>
        <taxon>metagenomes</taxon>
        <taxon>ecological metagenomes</taxon>
    </lineage>
</organism>
<name>A0A0F9AJS4_9ZZZZ</name>
<accession>A0A0F9AJS4</accession>
<evidence type="ECO:0000313" key="1">
    <source>
        <dbReference type="EMBL" id="KKK78754.1"/>
    </source>
</evidence>
<reference evidence="1" key="1">
    <citation type="journal article" date="2015" name="Nature">
        <title>Complex archaea that bridge the gap between prokaryotes and eukaryotes.</title>
        <authorList>
            <person name="Spang A."/>
            <person name="Saw J.H."/>
            <person name="Jorgensen S.L."/>
            <person name="Zaremba-Niedzwiedzka K."/>
            <person name="Martijn J."/>
            <person name="Lind A.E."/>
            <person name="van Eijk R."/>
            <person name="Schleper C."/>
            <person name="Guy L."/>
            <person name="Ettema T.J."/>
        </authorList>
    </citation>
    <scope>NUCLEOTIDE SEQUENCE</scope>
</reference>
<sequence length="92" mass="10890">MEVVKGRGITEGNEVYFDYVDGEVVMTMYRDVPGVRMDRRDPNVIKTFSRDKWDAICRYLMETLDKVEGVFVDDFDEDEEKKELKKLEEMVP</sequence>
<gene>
    <name evidence="1" type="ORF">LCGC14_2840360</name>
</gene>
<proteinExistence type="predicted"/>
<protein>
    <submittedName>
        <fullName evidence="1">Uncharacterized protein</fullName>
    </submittedName>
</protein>
<dbReference type="EMBL" id="LAZR01054345">
    <property type="protein sequence ID" value="KKK78754.1"/>
    <property type="molecule type" value="Genomic_DNA"/>
</dbReference>